<proteinExistence type="predicted"/>
<comment type="caution">
    <text evidence="2">The sequence shown here is derived from an EMBL/GenBank/DDBJ whole genome shotgun (WGS) entry which is preliminary data.</text>
</comment>
<dbReference type="EMBL" id="CAJNOQ010000698">
    <property type="protein sequence ID" value="CAF0829119.1"/>
    <property type="molecule type" value="Genomic_DNA"/>
</dbReference>
<dbReference type="AlphaFoldDB" id="A0A813UQ24"/>
<evidence type="ECO:0000313" key="2">
    <source>
        <dbReference type="EMBL" id="CAF0829119.1"/>
    </source>
</evidence>
<evidence type="ECO:0000313" key="3">
    <source>
        <dbReference type="EMBL" id="CAF3563676.1"/>
    </source>
</evidence>
<dbReference type="Proteomes" id="UP000681722">
    <property type="component" value="Unassembled WGS sequence"/>
</dbReference>
<sequence>MYTYPRGLFDYDTSTITLCSFRYKNTMIVPKHGFLNFLPVKLVFDVNTPRPHFIIVQQDKRRARHATSEEIDATFELVTYFLIKNHAYDRQSILSFHRGKWYQQSNKKWHAHLCVPFQPYADEASLKITKKRSNNEWCNGTTYVMAMLNRHLKQQHLYALYKNKCVEYGKQGILSDDSVSDVQLQLFESDDFGLVWMCPEPRIGVFVKQNPNNPSLTLRMLYNFLSKTVEQVEQRLSAINKQYQNFGSHLCLFVNGQEYTWNLTYQIYHCLTEMGHLSPISIVGYIQMDEQQYFRWLPYEFKPVWLTHFEHFEHIVLT</sequence>
<keyword evidence="5" id="KW-1185">Reference proteome</keyword>
<gene>
    <name evidence="2" type="ORF">GPM918_LOCUS4959</name>
    <name evidence="1" type="ORF">OVA965_LOCUS3657</name>
    <name evidence="4" type="ORF">SRO942_LOCUS4960</name>
    <name evidence="3" type="ORF">TMI583_LOCUS3656</name>
</gene>
<dbReference type="EMBL" id="CAJOBA010000896">
    <property type="protein sequence ID" value="CAF3563676.1"/>
    <property type="molecule type" value="Genomic_DNA"/>
</dbReference>
<reference evidence="2" key="1">
    <citation type="submission" date="2021-02" db="EMBL/GenBank/DDBJ databases">
        <authorList>
            <person name="Nowell W R."/>
        </authorList>
    </citation>
    <scope>NUCLEOTIDE SEQUENCE</scope>
</reference>
<evidence type="ECO:0000313" key="1">
    <source>
        <dbReference type="EMBL" id="CAF0781905.1"/>
    </source>
</evidence>
<evidence type="ECO:0000313" key="4">
    <source>
        <dbReference type="EMBL" id="CAF3616149.1"/>
    </source>
</evidence>
<dbReference type="OrthoDB" id="9972063at2759"/>
<dbReference type="Proteomes" id="UP000682733">
    <property type="component" value="Unassembled WGS sequence"/>
</dbReference>
<protein>
    <submittedName>
        <fullName evidence="2">Uncharacterized protein</fullName>
    </submittedName>
</protein>
<name>A0A813UQ24_9BILA</name>
<dbReference type="EMBL" id="CAJNOK010000896">
    <property type="protein sequence ID" value="CAF0781905.1"/>
    <property type="molecule type" value="Genomic_DNA"/>
</dbReference>
<dbReference type="Proteomes" id="UP000677228">
    <property type="component" value="Unassembled WGS sequence"/>
</dbReference>
<organism evidence="2 5">
    <name type="scientific">Didymodactylos carnosus</name>
    <dbReference type="NCBI Taxonomy" id="1234261"/>
    <lineage>
        <taxon>Eukaryota</taxon>
        <taxon>Metazoa</taxon>
        <taxon>Spiralia</taxon>
        <taxon>Gnathifera</taxon>
        <taxon>Rotifera</taxon>
        <taxon>Eurotatoria</taxon>
        <taxon>Bdelloidea</taxon>
        <taxon>Philodinida</taxon>
        <taxon>Philodinidae</taxon>
        <taxon>Didymodactylos</taxon>
    </lineage>
</organism>
<dbReference type="EMBL" id="CAJOBC010000698">
    <property type="protein sequence ID" value="CAF3616149.1"/>
    <property type="molecule type" value="Genomic_DNA"/>
</dbReference>
<evidence type="ECO:0000313" key="5">
    <source>
        <dbReference type="Proteomes" id="UP000663829"/>
    </source>
</evidence>
<dbReference type="Proteomes" id="UP000663829">
    <property type="component" value="Unassembled WGS sequence"/>
</dbReference>
<accession>A0A813UQ24</accession>